<dbReference type="Pfam" id="PF02537">
    <property type="entry name" value="CRCB"/>
    <property type="match status" value="1"/>
</dbReference>
<evidence type="ECO:0000256" key="2">
    <source>
        <dbReference type="ARBA" id="ARBA00022475"/>
    </source>
</evidence>
<dbReference type="PANTHER" id="PTHR28259:SF1">
    <property type="entry name" value="FLUORIDE EXPORT PROTEIN 1-RELATED"/>
    <property type="match status" value="1"/>
</dbReference>
<evidence type="ECO:0000256" key="4">
    <source>
        <dbReference type="ARBA" id="ARBA00022989"/>
    </source>
</evidence>
<keyword evidence="2 8" id="KW-1003">Cell membrane</keyword>
<keyword evidence="10" id="KW-1185">Reference proteome</keyword>
<keyword evidence="8" id="KW-0915">Sodium</keyword>
<comment type="function">
    <text evidence="8">Fluoride-specific ion channel. Important for reducing fluoride concentration in the cell, thus reducing its toxicity.</text>
</comment>
<dbReference type="HOGENOM" id="CLU_114342_2_1_2"/>
<dbReference type="GO" id="GO:0062054">
    <property type="term" value="F:fluoride channel activity"/>
    <property type="evidence" value="ECO:0007669"/>
    <property type="project" value="UniProtKB-UniRule"/>
</dbReference>
<comment type="subcellular location">
    <subcellularLocation>
        <location evidence="1 8">Cell membrane</location>
        <topology evidence="1 8">Multi-pass membrane protein</topology>
    </subcellularLocation>
</comment>
<keyword evidence="8" id="KW-0479">Metal-binding</keyword>
<keyword evidence="8" id="KW-0813">Transport</keyword>
<keyword evidence="3 8" id="KW-0812">Transmembrane</keyword>
<evidence type="ECO:0000313" key="10">
    <source>
        <dbReference type="Proteomes" id="UP000010866"/>
    </source>
</evidence>
<feature type="transmembrane region" description="Helical" evidence="8">
    <location>
        <begin position="77"/>
        <end position="96"/>
    </location>
</feature>
<dbReference type="AlphaFoldDB" id="L0KZ62"/>
<feature type="transmembrane region" description="Helical" evidence="8">
    <location>
        <begin position="47"/>
        <end position="71"/>
    </location>
</feature>
<dbReference type="HAMAP" id="MF_00454">
    <property type="entry name" value="FluC"/>
    <property type="match status" value="1"/>
</dbReference>
<keyword evidence="4 8" id="KW-1133">Transmembrane helix</keyword>
<reference evidence="10" key="1">
    <citation type="submission" date="2012-02" db="EMBL/GenBank/DDBJ databases">
        <title>Complete sequence of chromosome of Methanomethylovorans hollandica DSM 15978.</title>
        <authorList>
            <person name="Lucas S."/>
            <person name="Copeland A."/>
            <person name="Lapidus A."/>
            <person name="Glavina del Rio T."/>
            <person name="Dalin E."/>
            <person name="Tice H."/>
            <person name="Bruce D."/>
            <person name="Goodwin L."/>
            <person name="Pitluck S."/>
            <person name="Peters L."/>
            <person name="Mikhailova N."/>
            <person name="Held B."/>
            <person name="Kyrpides N."/>
            <person name="Mavromatis K."/>
            <person name="Ivanova N."/>
            <person name="Brettin T."/>
            <person name="Detter J.C."/>
            <person name="Han C."/>
            <person name="Larimer F."/>
            <person name="Land M."/>
            <person name="Hauser L."/>
            <person name="Markowitz V."/>
            <person name="Cheng J.-F."/>
            <person name="Hugenholtz P."/>
            <person name="Woyke T."/>
            <person name="Wu D."/>
            <person name="Spring S."/>
            <person name="Schroeder M."/>
            <person name="Brambilla E."/>
            <person name="Klenk H.-P."/>
            <person name="Eisen J.A."/>
        </authorList>
    </citation>
    <scope>NUCLEOTIDE SEQUENCE [LARGE SCALE GENOMIC DNA]</scope>
    <source>
        <strain evidence="10">DSM 15978 / NBRC 107637 / DMS1</strain>
    </source>
</reference>
<name>L0KZ62_METHD</name>
<evidence type="ECO:0000313" key="9">
    <source>
        <dbReference type="EMBL" id="AGB50386.1"/>
    </source>
</evidence>
<evidence type="ECO:0000256" key="6">
    <source>
        <dbReference type="ARBA" id="ARBA00035120"/>
    </source>
</evidence>
<dbReference type="GO" id="GO:0140114">
    <property type="term" value="P:cellular detoxification of fluoride"/>
    <property type="evidence" value="ECO:0007669"/>
    <property type="project" value="UniProtKB-UniRule"/>
</dbReference>
<feature type="transmembrane region" description="Helical" evidence="8">
    <location>
        <begin position="108"/>
        <end position="126"/>
    </location>
</feature>
<evidence type="ECO:0000256" key="8">
    <source>
        <dbReference type="HAMAP-Rule" id="MF_00454"/>
    </source>
</evidence>
<feature type="transmembrane region" description="Helical" evidence="8">
    <location>
        <begin position="20"/>
        <end position="40"/>
    </location>
</feature>
<dbReference type="PANTHER" id="PTHR28259">
    <property type="entry name" value="FLUORIDE EXPORT PROTEIN 1-RELATED"/>
    <property type="match status" value="1"/>
</dbReference>
<gene>
    <name evidence="8" type="primary">fluC</name>
    <name evidence="8" type="synonym">crcB</name>
    <name evidence="9" type="ordered locus">Metho_2223</name>
</gene>
<feature type="binding site" evidence="8">
    <location>
        <position position="90"/>
    </location>
    <ligand>
        <name>Na(+)</name>
        <dbReference type="ChEBI" id="CHEBI:29101"/>
        <note>structural</note>
    </ligand>
</feature>
<dbReference type="GO" id="GO:0046872">
    <property type="term" value="F:metal ion binding"/>
    <property type="evidence" value="ECO:0007669"/>
    <property type="project" value="UniProtKB-KW"/>
</dbReference>
<comment type="similarity">
    <text evidence="6 8">Belongs to the fluoride channel Fluc/FEX (TC 1.A.43) family.</text>
</comment>
<feature type="binding site" evidence="8">
    <location>
        <position position="87"/>
    </location>
    <ligand>
        <name>Na(+)</name>
        <dbReference type="ChEBI" id="CHEBI:29101"/>
        <note>structural</note>
    </ligand>
</feature>
<sequence>MFSWGEPVLSIWEGGDSTSYSALLLVGIGGTIGAILRYLVAGAMPRLSVIPAGTLTVNVVGSFILSCLTFSGANGGILYLVNIGILGSFTTFSTFSYESFRLLEENELSYFVLNIGLNLVICLASVKAGQLLVNLI</sequence>
<evidence type="ECO:0000256" key="3">
    <source>
        <dbReference type="ARBA" id="ARBA00022692"/>
    </source>
</evidence>
<dbReference type="STRING" id="867904.Metho_2223"/>
<comment type="activity regulation">
    <text evidence="8">Na(+) is not transported, but it plays an essential structural role and its presence is essential for fluoride channel function.</text>
</comment>
<comment type="catalytic activity">
    <reaction evidence="7">
        <text>fluoride(in) = fluoride(out)</text>
        <dbReference type="Rhea" id="RHEA:76159"/>
        <dbReference type="ChEBI" id="CHEBI:17051"/>
    </reaction>
    <physiologicalReaction direction="left-to-right" evidence="7">
        <dbReference type="Rhea" id="RHEA:76160"/>
    </physiologicalReaction>
</comment>
<keyword evidence="5 8" id="KW-0472">Membrane</keyword>
<proteinExistence type="inferred from homology"/>
<evidence type="ECO:0000256" key="5">
    <source>
        <dbReference type="ARBA" id="ARBA00023136"/>
    </source>
</evidence>
<evidence type="ECO:0000256" key="7">
    <source>
        <dbReference type="ARBA" id="ARBA00035585"/>
    </source>
</evidence>
<keyword evidence="8" id="KW-0407">Ion channel</keyword>
<dbReference type="Proteomes" id="UP000010866">
    <property type="component" value="Chromosome"/>
</dbReference>
<dbReference type="EMBL" id="CP003362">
    <property type="protein sequence ID" value="AGB50386.1"/>
    <property type="molecule type" value="Genomic_DNA"/>
</dbReference>
<dbReference type="InterPro" id="IPR003691">
    <property type="entry name" value="FluC"/>
</dbReference>
<evidence type="ECO:0000256" key="1">
    <source>
        <dbReference type="ARBA" id="ARBA00004651"/>
    </source>
</evidence>
<dbReference type="GO" id="GO:0005886">
    <property type="term" value="C:plasma membrane"/>
    <property type="evidence" value="ECO:0007669"/>
    <property type="project" value="UniProtKB-SubCell"/>
</dbReference>
<protein>
    <recommendedName>
        <fullName evidence="8">Fluoride-specific ion channel FluC</fullName>
    </recommendedName>
</protein>
<dbReference type="KEGG" id="mhz:Metho_2223"/>
<accession>L0KZ62</accession>
<organism evidence="9 10">
    <name type="scientific">Methanomethylovorans hollandica (strain DSM 15978 / NBRC 107637 / DMS1)</name>
    <dbReference type="NCBI Taxonomy" id="867904"/>
    <lineage>
        <taxon>Archaea</taxon>
        <taxon>Methanobacteriati</taxon>
        <taxon>Methanobacteriota</taxon>
        <taxon>Stenosarchaea group</taxon>
        <taxon>Methanomicrobia</taxon>
        <taxon>Methanosarcinales</taxon>
        <taxon>Methanosarcinaceae</taxon>
        <taxon>Methanomethylovorans</taxon>
    </lineage>
</organism>
<keyword evidence="8" id="KW-0406">Ion transport</keyword>